<evidence type="ECO:0000313" key="4">
    <source>
        <dbReference type="EMBL" id="MFC5365852.1"/>
    </source>
</evidence>
<feature type="transmembrane region" description="Helical" evidence="2">
    <location>
        <begin position="122"/>
        <end position="144"/>
    </location>
</feature>
<evidence type="ECO:0000256" key="2">
    <source>
        <dbReference type="SAM" id="Phobius"/>
    </source>
</evidence>
<dbReference type="SUPFAM" id="SSF46785">
    <property type="entry name" value="Winged helix' DNA-binding domain"/>
    <property type="match status" value="1"/>
</dbReference>
<dbReference type="EMBL" id="JBHSKX010000001">
    <property type="protein sequence ID" value="MFC5365852.1"/>
    <property type="molecule type" value="Genomic_DNA"/>
</dbReference>
<dbReference type="InterPro" id="IPR056525">
    <property type="entry name" value="HVO_1552_C"/>
</dbReference>
<evidence type="ECO:0000259" key="3">
    <source>
        <dbReference type="SMART" id="SM00418"/>
    </source>
</evidence>
<dbReference type="Gene3D" id="1.10.10.10">
    <property type="entry name" value="Winged helix-like DNA-binding domain superfamily/Winged helix DNA-binding domain"/>
    <property type="match status" value="1"/>
</dbReference>
<organism evidence="4 5">
    <name type="scientific">Salinirubrum litoreum</name>
    <dbReference type="NCBI Taxonomy" id="1126234"/>
    <lineage>
        <taxon>Archaea</taxon>
        <taxon>Methanobacteriati</taxon>
        <taxon>Methanobacteriota</taxon>
        <taxon>Stenosarchaea group</taxon>
        <taxon>Halobacteria</taxon>
        <taxon>Halobacteriales</taxon>
        <taxon>Haloferacaceae</taxon>
        <taxon>Salinirubrum</taxon>
    </lineage>
</organism>
<name>A0ABD5R7G9_9EURY</name>
<keyword evidence="2" id="KW-1133">Transmembrane helix</keyword>
<protein>
    <submittedName>
        <fullName evidence="4">ArsR/SmtB family transcription factor</fullName>
    </submittedName>
</protein>
<feature type="transmembrane region" description="Helical" evidence="2">
    <location>
        <begin position="183"/>
        <end position="202"/>
    </location>
</feature>
<dbReference type="Pfam" id="PF24267">
    <property type="entry name" value="HVO_1552_C"/>
    <property type="match status" value="1"/>
</dbReference>
<sequence>MADLLPSQPDTSAADEAEPRVIGVDSDDADDLLSALSSNTARKLLSALHEDPDTPSSLAERLDTSLQNVQYHLGKLESANVVRVIDTVYSEKGREMKVYAPTDRPLVVFAGREEESTGLKTALSRLIGGFGILAGVSLLVQYLLADGPWFGAQTGSAGTADVQTTTESTRIAAETAATLPPGLVFFLGGTLMLLAVFGVWYVRSRA</sequence>
<dbReference type="InterPro" id="IPR036390">
    <property type="entry name" value="WH_DNA-bd_sf"/>
</dbReference>
<keyword evidence="2" id="KW-0472">Membrane</keyword>
<proteinExistence type="predicted"/>
<evidence type="ECO:0000313" key="5">
    <source>
        <dbReference type="Proteomes" id="UP001596201"/>
    </source>
</evidence>
<dbReference type="Pfam" id="PF12840">
    <property type="entry name" value="HTH_20"/>
    <property type="match status" value="1"/>
</dbReference>
<keyword evidence="5" id="KW-1185">Reference proteome</keyword>
<comment type="caution">
    <text evidence="4">The sequence shown here is derived from an EMBL/GenBank/DDBJ whole genome shotgun (WGS) entry which is preliminary data.</text>
</comment>
<keyword evidence="2" id="KW-0812">Transmembrane</keyword>
<accession>A0ABD5R7G9</accession>
<dbReference type="RefSeq" id="WP_227228823.1">
    <property type="nucleotide sequence ID" value="NZ_JAJCVJ010000001.1"/>
</dbReference>
<dbReference type="SMART" id="SM00418">
    <property type="entry name" value="HTH_ARSR"/>
    <property type="match status" value="1"/>
</dbReference>
<reference evidence="4 5" key="1">
    <citation type="journal article" date="2019" name="Int. J. Syst. Evol. Microbiol.">
        <title>The Global Catalogue of Microorganisms (GCM) 10K type strain sequencing project: providing services to taxonomists for standard genome sequencing and annotation.</title>
        <authorList>
            <consortium name="The Broad Institute Genomics Platform"/>
            <consortium name="The Broad Institute Genome Sequencing Center for Infectious Disease"/>
            <person name="Wu L."/>
            <person name="Ma J."/>
        </authorList>
    </citation>
    <scope>NUCLEOTIDE SEQUENCE [LARGE SCALE GENOMIC DNA]</scope>
    <source>
        <strain evidence="4 5">CGMCC 1.12237</strain>
    </source>
</reference>
<dbReference type="AlphaFoldDB" id="A0ABD5R7G9"/>
<dbReference type="InterPro" id="IPR036388">
    <property type="entry name" value="WH-like_DNA-bd_sf"/>
</dbReference>
<dbReference type="InterPro" id="IPR011991">
    <property type="entry name" value="ArsR-like_HTH"/>
</dbReference>
<dbReference type="Proteomes" id="UP001596201">
    <property type="component" value="Unassembled WGS sequence"/>
</dbReference>
<dbReference type="InterPro" id="IPR001845">
    <property type="entry name" value="HTH_ArsR_DNA-bd_dom"/>
</dbReference>
<feature type="domain" description="HTH arsR-type" evidence="3">
    <location>
        <begin position="31"/>
        <end position="111"/>
    </location>
</feature>
<feature type="region of interest" description="Disordered" evidence="1">
    <location>
        <begin position="1"/>
        <end position="22"/>
    </location>
</feature>
<gene>
    <name evidence="4" type="ORF">ACFPJ5_02810</name>
</gene>
<evidence type="ECO:0000256" key="1">
    <source>
        <dbReference type="SAM" id="MobiDB-lite"/>
    </source>
</evidence>
<dbReference type="CDD" id="cd00090">
    <property type="entry name" value="HTH_ARSR"/>
    <property type="match status" value="1"/>
</dbReference>